<dbReference type="AlphaFoldDB" id="H5TDK3"/>
<reference evidence="3 4" key="2">
    <citation type="journal article" date="2017" name="Antonie Van Leeuwenhoek">
        <title>Rhizobium rhizosphaerae sp. nov., a novel species isolated from rice rhizosphere.</title>
        <authorList>
            <person name="Zhao J.J."/>
            <person name="Zhang J."/>
            <person name="Zhang R.J."/>
            <person name="Zhang C.W."/>
            <person name="Yin H.Q."/>
            <person name="Zhang X.X."/>
        </authorList>
    </citation>
    <scope>NUCLEOTIDE SEQUENCE [LARGE SCALE GENOMIC DNA]</scope>
    <source>
        <strain evidence="3 4">ACAM 611</strain>
    </source>
</reference>
<proteinExistence type="predicted"/>
<dbReference type="STRING" id="56804.BAE46_05175"/>
<keyword evidence="1" id="KW-0732">Signal</keyword>
<dbReference type="Proteomes" id="UP000053586">
    <property type="component" value="Unassembled WGS sequence"/>
</dbReference>
<evidence type="ECO:0000313" key="4">
    <source>
        <dbReference type="Proteomes" id="UP000053586"/>
    </source>
</evidence>
<feature type="domain" description="Serine aminopeptidase S33" evidence="2">
    <location>
        <begin position="104"/>
        <end position="239"/>
    </location>
</feature>
<sequence>MTILVCLRNSFAAKKALFCYSLVHLLLCSPVASAVQDRPNSSQKMQTLFVQSQGFFNIYADELGPVKACDETFTNGVKVCYENLKNDGNAPFVLLPRLSPSMDEPKGVVVLFHGLSDSPYFISSIGEFLRNQGFVVIAPLIPGHGKLNADADMQDPQLKTRWVAHTNSVMAVARDMAASADLPIVVGGFSAGGTFATYYTLNNPHETAALLLFSGALELSGSAESMSKIWGMKTLATWLDGKYETLGAHPFKYPSVASYAGLVLMDLLHDIRGILKTKQINKPIFAAHSMADKVTLFNGVEALTQQMKGEHTIFKIDESYDLCHADLPMSSAQIVNLTFDKTKINENEKCSMPQTNPVHRKMLMMLDIFLSETLAKQNDV</sequence>
<evidence type="ECO:0000259" key="2">
    <source>
        <dbReference type="Pfam" id="PF12146"/>
    </source>
</evidence>
<reference evidence="3 4" key="1">
    <citation type="journal article" date="2012" name="J. Bacteriol.">
        <title>Genome sequence of proteorhodopsin-containing sea ice bacterium Glaciecola punicea ACAM 611T.</title>
        <authorList>
            <person name="Qin Q.-L."/>
            <person name="Xie B.-B."/>
            <person name="Shu Y.-L."/>
            <person name="Rong J.-C."/>
            <person name="Zhao D.-L."/>
            <person name="Zhang X.-Y."/>
            <person name="Chen X.-L."/>
            <person name="Zhou B.-C."/>
            <person name="Zhanga Y.-Z."/>
        </authorList>
    </citation>
    <scope>NUCLEOTIDE SEQUENCE [LARGE SCALE GENOMIC DNA]</scope>
    <source>
        <strain evidence="3 4">ACAM 611</strain>
    </source>
</reference>
<gene>
    <name evidence="3" type="ORF">GPUN_2265</name>
</gene>
<dbReference type="InterPro" id="IPR029058">
    <property type="entry name" value="AB_hydrolase_fold"/>
</dbReference>
<dbReference type="Pfam" id="PF12146">
    <property type="entry name" value="Hydrolase_4"/>
    <property type="match status" value="1"/>
</dbReference>
<accession>H5TDK3</accession>
<dbReference type="Gene3D" id="3.40.50.1820">
    <property type="entry name" value="alpha/beta hydrolase"/>
    <property type="match status" value="1"/>
</dbReference>
<name>H5TDK3_9ALTE</name>
<dbReference type="InterPro" id="IPR051044">
    <property type="entry name" value="MAG_DAG_Lipase"/>
</dbReference>
<evidence type="ECO:0000313" key="3">
    <source>
        <dbReference type="EMBL" id="GAB56380.1"/>
    </source>
</evidence>
<dbReference type="RefSeq" id="WP_006006471.1">
    <property type="nucleotide sequence ID" value="NZ_BAET01000028.1"/>
</dbReference>
<dbReference type="eggNOG" id="COG2267">
    <property type="taxonomic scope" value="Bacteria"/>
</dbReference>
<dbReference type="SUPFAM" id="SSF53474">
    <property type="entry name" value="alpha/beta-Hydrolases"/>
    <property type="match status" value="1"/>
</dbReference>
<dbReference type="OrthoDB" id="8476759at2"/>
<evidence type="ECO:0000256" key="1">
    <source>
        <dbReference type="SAM" id="SignalP"/>
    </source>
</evidence>
<keyword evidence="4" id="KW-1185">Reference proteome</keyword>
<organism evidence="3 4">
    <name type="scientific">Glaciecola punicea ACAM 611</name>
    <dbReference type="NCBI Taxonomy" id="1121923"/>
    <lineage>
        <taxon>Bacteria</taxon>
        <taxon>Pseudomonadati</taxon>
        <taxon>Pseudomonadota</taxon>
        <taxon>Gammaproteobacteria</taxon>
        <taxon>Alteromonadales</taxon>
        <taxon>Alteromonadaceae</taxon>
        <taxon>Glaciecola</taxon>
    </lineage>
</organism>
<protein>
    <recommendedName>
        <fullName evidence="2">Serine aminopeptidase S33 domain-containing protein</fullName>
    </recommendedName>
</protein>
<feature type="signal peptide" evidence="1">
    <location>
        <begin position="1"/>
        <end position="34"/>
    </location>
</feature>
<feature type="chain" id="PRO_5003599013" description="Serine aminopeptidase S33 domain-containing protein" evidence="1">
    <location>
        <begin position="35"/>
        <end position="380"/>
    </location>
</feature>
<dbReference type="PANTHER" id="PTHR11614">
    <property type="entry name" value="PHOSPHOLIPASE-RELATED"/>
    <property type="match status" value="1"/>
</dbReference>
<dbReference type="EMBL" id="BAET01000028">
    <property type="protein sequence ID" value="GAB56380.1"/>
    <property type="molecule type" value="Genomic_DNA"/>
</dbReference>
<comment type="caution">
    <text evidence="3">The sequence shown here is derived from an EMBL/GenBank/DDBJ whole genome shotgun (WGS) entry which is preliminary data.</text>
</comment>
<dbReference type="InterPro" id="IPR022742">
    <property type="entry name" value="Hydrolase_4"/>
</dbReference>